<keyword evidence="2" id="KW-0808">Transferase</keyword>
<dbReference type="EMBL" id="CAEZYE010000008">
    <property type="protein sequence ID" value="CAB4703329.1"/>
    <property type="molecule type" value="Genomic_DNA"/>
</dbReference>
<dbReference type="GO" id="GO:0005525">
    <property type="term" value="F:GTP binding"/>
    <property type="evidence" value="ECO:0007669"/>
    <property type="project" value="UniProtKB-KW"/>
</dbReference>
<evidence type="ECO:0000313" key="11">
    <source>
        <dbReference type="EMBL" id="CAB4912634.1"/>
    </source>
</evidence>
<evidence type="ECO:0000313" key="9">
    <source>
        <dbReference type="EMBL" id="CAB4703329.1"/>
    </source>
</evidence>
<evidence type="ECO:0000256" key="4">
    <source>
        <dbReference type="ARBA" id="ARBA00022741"/>
    </source>
</evidence>
<dbReference type="Pfam" id="PF12804">
    <property type="entry name" value="NTP_transf_3"/>
    <property type="match status" value="1"/>
</dbReference>
<keyword evidence="6" id="KW-0342">GTP-binding</keyword>
<evidence type="ECO:0000313" key="12">
    <source>
        <dbReference type="EMBL" id="CAB4970840.1"/>
    </source>
</evidence>
<reference evidence="13" key="1">
    <citation type="submission" date="2020-05" db="EMBL/GenBank/DDBJ databases">
        <authorList>
            <person name="Chiriac C."/>
            <person name="Salcher M."/>
            <person name="Ghai R."/>
            <person name="Kavagutti S V."/>
        </authorList>
    </citation>
    <scope>NUCLEOTIDE SEQUENCE</scope>
</reference>
<dbReference type="EMBL" id="CAFBOD010000003">
    <property type="protein sequence ID" value="CAB4970840.1"/>
    <property type="molecule type" value="Genomic_DNA"/>
</dbReference>
<evidence type="ECO:0000256" key="7">
    <source>
        <dbReference type="ARBA" id="ARBA00023150"/>
    </source>
</evidence>
<organism evidence="13">
    <name type="scientific">freshwater metagenome</name>
    <dbReference type="NCBI Taxonomy" id="449393"/>
    <lineage>
        <taxon>unclassified sequences</taxon>
        <taxon>metagenomes</taxon>
        <taxon>ecological metagenomes</taxon>
    </lineage>
</organism>
<dbReference type="EMBL" id="CAFBMU010000001">
    <property type="protein sequence ID" value="CAB4912634.1"/>
    <property type="molecule type" value="Genomic_DNA"/>
</dbReference>
<evidence type="ECO:0000259" key="8">
    <source>
        <dbReference type="Pfam" id="PF12804"/>
    </source>
</evidence>
<keyword evidence="5" id="KW-0460">Magnesium</keyword>
<dbReference type="Gene3D" id="3.90.550.10">
    <property type="entry name" value="Spore Coat Polysaccharide Biosynthesis Protein SpsA, Chain A"/>
    <property type="match status" value="1"/>
</dbReference>
<keyword evidence="1" id="KW-0963">Cytoplasm</keyword>
<dbReference type="EMBL" id="CAFAAS010000001">
    <property type="protein sequence ID" value="CAB4795194.1"/>
    <property type="molecule type" value="Genomic_DNA"/>
</dbReference>
<dbReference type="PANTHER" id="PTHR19136:SF81">
    <property type="entry name" value="MOLYBDENUM COFACTOR GUANYLYLTRANSFERASE"/>
    <property type="match status" value="1"/>
</dbReference>
<evidence type="ECO:0000313" key="10">
    <source>
        <dbReference type="EMBL" id="CAB4795194.1"/>
    </source>
</evidence>
<evidence type="ECO:0000256" key="2">
    <source>
        <dbReference type="ARBA" id="ARBA00022679"/>
    </source>
</evidence>
<dbReference type="InterPro" id="IPR025877">
    <property type="entry name" value="MobA-like_NTP_Trfase"/>
</dbReference>
<dbReference type="GO" id="GO:0006777">
    <property type="term" value="P:Mo-molybdopterin cofactor biosynthetic process"/>
    <property type="evidence" value="ECO:0007669"/>
    <property type="project" value="UniProtKB-KW"/>
</dbReference>
<dbReference type="EMBL" id="CAFBRZ010000052">
    <property type="protein sequence ID" value="CAB5155362.1"/>
    <property type="molecule type" value="Genomic_DNA"/>
</dbReference>
<gene>
    <name evidence="9" type="ORF">UFOPK2655_00275</name>
    <name evidence="10" type="ORF">UFOPK3077_00139</name>
    <name evidence="11" type="ORF">UFOPK3667_00138</name>
    <name evidence="12" type="ORF">UFOPK3903_00416</name>
    <name evidence="13" type="ORF">UFOPK4444_00938</name>
</gene>
<keyword evidence="3" id="KW-0479">Metal-binding</keyword>
<keyword evidence="7" id="KW-0501">Molybdenum cofactor biosynthesis</keyword>
<evidence type="ECO:0000313" key="13">
    <source>
        <dbReference type="EMBL" id="CAB5155362.1"/>
    </source>
</evidence>
<evidence type="ECO:0000256" key="6">
    <source>
        <dbReference type="ARBA" id="ARBA00023134"/>
    </source>
</evidence>
<dbReference type="PANTHER" id="PTHR19136">
    <property type="entry name" value="MOLYBDENUM COFACTOR GUANYLYLTRANSFERASE"/>
    <property type="match status" value="1"/>
</dbReference>
<dbReference type="InterPro" id="IPR013482">
    <property type="entry name" value="Molybde_CF_guanTrfase"/>
</dbReference>
<name>A0A6J7W9V0_9ZZZZ</name>
<dbReference type="GO" id="GO:0016779">
    <property type="term" value="F:nucleotidyltransferase activity"/>
    <property type="evidence" value="ECO:0007669"/>
    <property type="project" value="UniProtKB-ARBA"/>
</dbReference>
<proteinExistence type="predicted"/>
<protein>
    <submittedName>
        <fullName evidence="13">Unannotated protein</fullName>
    </submittedName>
</protein>
<dbReference type="AlphaFoldDB" id="A0A6J7W9V0"/>
<accession>A0A6J7W9V0</accession>
<feature type="domain" description="MobA-like NTP transferase" evidence="8">
    <location>
        <begin position="9"/>
        <end position="158"/>
    </location>
</feature>
<sequence>MESKKASIIILSGGASKRFGSDKSQALIEGQRLIARILEAIPSEFDIIIVGPDPKIMSSNYVCVIETPPAGGPVAGFKAGLELCNHEIVGLIATDMPFALMRVVNLFNSMTPHDDGVMYVDSAGFRQPLAAVYRVDSVEKALAELNQVDGKSMRELISHLAIREIAMSHEVEQALMDIDTIADLDRAVTFAAKGVFKL</sequence>
<dbReference type="SUPFAM" id="SSF53448">
    <property type="entry name" value="Nucleotide-diphospho-sugar transferases"/>
    <property type="match status" value="1"/>
</dbReference>
<keyword evidence="4" id="KW-0547">Nucleotide-binding</keyword>
<dbReference type="CDD" id="cd02503">
    <property type="entry name" value="MobA"/>
    <property type="match status" value="1"/>
</dbReference>
<dbReference type="GO" id="GO:0046872">
    <property type="term" value="F:metal ion binding"/>
    <property type="evidence" value="ECO:0007669"/>
    <property type="project" value="UniProtKB-KW"/>
</dbReference>
<dbReference type="InterPro" id="IPR029044">
    <property type="entry name" value="Nucleotide-diphossugar_trans"/>
</dbReference>
<evidence type="ECO:0000256" key="3">
    <source>
        <dbReference type="ARBA" id="ARBA00022723"/>
    </source>
</evidence>
<evidence type="ECO:0000256" key="5">
    <source>
        <dbReference type="ARBA" id="ARBA00022842"/>
    </source>
</evidence>
<evidence type="ECO:0000256" key="1">
    <source>
        <dbReference type="ARBA" id="ARBA00022490"/>
    </source>
</evidence>